<dbReference type="Gene3D" id="1.10.8.60">
    <property type="match status" value="1"/>
</dbReference>
<dbReference type="SUPFAM" id="SSF52540">
    <property type="entry name" value="P-loop containing nucleoside triphosphate hydrolases"/>
    <property type="match status" value="2"/>
</dbReference>
<keyword evidence="15" id="KW-1185">Reference proteome</keyword>
<organism evidence="13">
    <name type="scientific">Sarcoptes scabiei</name>
    <name type="common">Itch mite</name>
    <name type="synonym">Acarus scabiei</name>
    <dbReference type="NCBI Taxonomy" id="52283"/>
    <lineage>
        <taxon>Eukaryota</taxon>
        <taxon>Metazoa</taxon>
        <taxon>Ecdysozoa</taxon>
        <taxon>Arthropoda</taxon>
        <taxon>Chelicerata</taxon>
        <taxon>Arachnida</taxon>
        <taxon>Acari</taxon>
        <taxon>Acariformes</taxon>
        <taxon>Sarcoptiformes</taxon>
        <taxon>Astigmata</taxon>
        <taxon>Psoroptidia</taxon>
        <taxon>Sarcoptoidea</taxon>
        <taxon>Sarcoptidae</taxon>
        <taxon>Sarcoptinae</taxon>
        <taxon>Sarcoptes</taxon>
    </lineage>
</organism>
<evidence type="ECO:0000256" key="5">
    <source>
        <dbReference type="ARBA" id="ARBA00022801"/>
    </source>
</evidence>
<evidence type="ECO:0000256" key="3">
    <source>
        <dbReference type="ARBA" id="ARBA00022593"/>
    </source>
</evidence>
<dbReference type="InterPro" id="IPR026705">
    <property type="entry name" value="Hid-1/Ecm30"/>
</dbReference>
<dbReference type="SMART" id="SM00382">
    <property type="entry name" value="AAA"/>
    <property type="match status" value="1"/>
</dbReference>
<keyword evidence="3" id="KW-0962">Peroxisome biogenesis</keyword>
<dbReference type="InterPro" id="IPR003593">
    <property type="entry name" value="AAA+_ATPase"/>
</dbReference>
<keyword evidence="7" id="KW-0472">Membrane</keyword>
<dbReference type="FunFam" id="3.40.50.300:FF:000109">
    <property type="entry name" value="Peroxisomal biogenesis factor 6"/>
    <property type="match status" value="1"/>
</dbReference>
<feature type="domain" description="AAA+ ATPase" evidence="12">
    <location>
        <begin position="1419"/>
        <end position="1563"/>
    </location>
</feature>
<dbReference type="EMBL" id="WVUK01000044">
    <property type="protein sequence ID" value="KAF7495801.1"/>
    <property type="molecule type" value="Genomic_DNA"/>
</dbReference>
<gene>
    <name evidence="13" type="ORF">SSS_8810</name>
</gene>
<feature type="region of interest" description="Disordered" evidence="11">
    <location>
        <begin position="728"/>
        <end position="760"/>
    </location>
</feature>
<reference evidence="14" key="3">
    <citation type="submission" date="2022-06" db="UniProtKB">
        <authorList>
            <consortium name="EnsemblMetazoa"/>
        </authorList>
    </citation>
    <scope>IDENTIFICATION</scope>
</reference>
<proteinExistence type="inferred from homology"/>
<sequence>MRRHTKMGTTDSKLSYKQALLELTNQSKPIKSNNEEFWSQFWYENHIESINDVFVLLSAREIRHLREDAPSNLTTFCYKAIEQIVKMTDTLCNTSSQHRIVMTCSSLLIRIIPYLFEDQELRSFFWSSGIDSEILDDSNSSLAHSLILALNDLLFCPDFTVAPLDNRNNRFRAPDTPPEDLQSIDSCEYIWEAGVGCSISPPSTSIYDQNRTQLLRLLLTCFSESMYRSASNVGYEPNRWIEFFSSDRNRHALPLFTSLLNTVFAYNPNSSLPFNHLLFNDSKEPLVEVSLQILIVVLDHEFSAINIESVDSSCFQTKQSSNVFSKRSFQNNNLFINYISRIHREDDFAFLLKGFTRLLNNPLQQSYLPNSIKKIKFHQELLVLFWKICDYNKKFMYYVLKTCDVLKILVPILYHLNDARADRSRVGLIHIGVFIILLLSGERNFGVRLNRPYQASAPMDLPIFSGTHADLLIIIFHKLISTGNQRLQPLFDCLLTILVNVSPYLKTLSMVASAKILHLLESFSTPWFLFSNPTNHHLVFFLLEIFNNIIQYQFDGNSNLIYMIIRKRQMFHALSNLPSDYSSIRKSFNQFKTNPSKISENSAAARYDCYSSSRNKLKRASSMIESHNESIGNQYNNETSLSHSCTAEDLGSNQYQMMNTSQPITDLDPTDFMEKSTSNQNRMNISLAAIPKLEKMVEKTHPNPKSNSAESDPIEEVVETDDRQQFEAKIQSNRSNPKISRQSSTASEDRSSTTSFKTVNGKNWHPTAEWIESWKQKLPLQTIMRMLQVLVPQVEKMCLDKGITDENEILKFLQHGTLVGLLPVPHPILIRKYQTNIGTTIWFRTYMWGVIYLRNSDPPIWYDTEVKLFEIQKDCLLAQQLSIRILESINDNLQCRSKTIDFVNGAVIVSAKWQLISKFHNEDWIRIELIESNNSFEKLFRYAQILFSDDIAEKDVCYISPQLWFNIRLQPLIHQDLEKFFHKFPLIEKRSKLKIIERIENMEKIIEENRIKEIQFNLIQSCDYPSNFDYSSLLESYFSSNQRRLLRVNDTIAIAFECDRIYFYKNISLLNSIRNSVIYFRISQINGEISHLDHYFHDDNQSIPLIFKSSNINSIIPNFIRHYYQNELDFFDLNLLRRIFHKQIHSLAKEMQPYLMKIDLFNNCSILLKDYGDRECSKRIVQLTAEYWHLNLFECDSLDISCEVLQTTEAKIKILFEKIQTFAPCVLLIDDFDLLYHNDVFADYRSVNVLRKYFLQSNDEKNLWPIIIVALDHSDHCGDHQLTSIFNQNYSIELSSFEQRQTLFRAVAEKIDPRYLDDSYDQIFQKLANLTAELNSTQIIAFQRKFLQQIGKIEPENFLDNIVEYFIQTCRKKTKLKSLHIPNIDWSDIGGLDEVKQEILDTIELPLKLGFDFQKLGIKRSGVLLYGPPGTGKTLIAKAVASQCSINFLTVKGPELISKYVGQSEENVRLLFQKARQFSPSLIFFDELDSLAPARGKSGDSGGVMDRLVSQLLTELDGINVHPKQSNSSMVFVIGATNRVDLVDSALLRPGRFDKIVEVPIAKDIESRCAIIRAQTKKFTFVEERSNKLNREQIIAEIEKISPNSISGAEFQSICSSAMMAVVKRTLSTETYENSFDDKNTILPDFSVSLEDFQNAINSKFNR</sequence>
<dbReference type="Pfam" id="PF00004">
    <property type="entry name" value="AAA"/>
    <property type="match status" value="2"/>
</dbReference>
<evidence type="ECO:0000256" key="11">
    <source>
        <dbReference type="SAM" id="MobiDB-lite"/>
    </source>
</evidence>
<evidence type="ECO:0000259" key="12">
    <source>
        <dbReference type="SMART" id="SM00382"/>
    </source>
</evidence>
<dbReference type="PROSITE" id="PS00674">
    <property type="entry name" value="AAA"/>
    <property type="match status" value="1"/>
</dbReference>
<keyword evidence="4" id="KW-0547">Nucleotide-binding</keyword>
<dbReference type="Proteomes" id="UP000070412">
    <property type="component" value="Unassembled WGS sequence"/>
</dbReference>
<dbReference type="Gene3D" id="3.40.50.300">
    <property type="entry name" value="P-loop containing nucleotide triphosphate hydrolases"/>
    <property type="match status" value="2"/>
</dbReference>
<evidence type="ECO:0000256" key="1">
    <source>
        <dbReference type="ARBA" id="ARBA00004370"/>
    </source>
</evidence>
<dbReference type="GO" id="GO:0016887">
    <property type="term" value="F:ATP hydrolysis activity"/>
    <property type="evidence" value="ECO:0007669"/>
    <property type="project" value="InterPro"/>
</dbReference>
<evidence type="ECO:0000256" key="4">
    <source>
        <dbReference type="ARBA" id="ARBA00022741"/>
    </source>
</evidence>
<dbReference type="OrthoDB" id="432953at2759"/>
<name>A0A834RHB9_SARSC</name>
<comment type="similarity">
    <text evidence="2">Belongs to the AAA ATPase family.</text>
</comment>
<dbReference type="PANTHER" id="PTHR21575">
    <property type="entry name" value="PROTEIN HID1"/>
    <property type="match status" value="1"/>
</dbReference>
<evidence type="ECO:0000256" key="7">
    <source>
        <dbReference type="ARBA" id="ARBA00023136"/>
    </source>
</evidence>
<comment type="catalytic activity">
    <reaction evidence="10">
        <text>ATP + H2O = ADP + phosphate + H(+)</text>
        <dbReference type="Rhea" id="RHEA:13065"/>
        <dbReference type="ChEBI" id="CHEBI:15377"/>
        <dbReference type="ChEBI" id="CHEBI:15378"/>
        <dbReference type="ChEBI" id="CHEBI:30616"/>
        <dbReference type="ChEBI" id="CHEBI:43474"/>
        <dbReference type="ChEBI" id="CHEBI:456216"/>
    </reaction>
    <physiologicalReaction direction="left-to-right" evidence="10">
        <dbReference type="Rhea" id="RHEA:13066"/>
    </physiologicalReaction>
</comment>
<evidence type="ECO:0000256" key="6">
    <source>
        <dbReference type="ARBA" id="ARBA00022840"/>
    </source>
</evidence>
<dbReference type="PANTHER" id="PTHR21575:SF12">
    <property type="entry name" value="PROTEIN HID1"/>
    <property type="match status" value="1"/>
</dbReference>
<dbReference type="InterPro" id="IPR003960">
    <property type="entry name" value="ATPase_AAA_CS"/>
</dbReference>
<evidence type="ECO:0000313" key="13">
    <source>
        <dbReference type="EMBL" id="KAF7495801.1"/>
    </source>
</evidence>
<evidence type="ECO:0000256" key="2">
    <source>
        <dbReference type="ARBA" id="ARBA00006914"/>
    </source>
</evidence>
<reference evidence="13" key="2">
    <citation type="submission" date="2020-01" db="EMBL/GenBank/DDBJ databases">
        <authorList>
            <person name="Korhonen P.K.K."/>
            <person name="Guangxu M.G."/>
            <person name="Wang T.W."/>
            <person name="Stroehlein A.J.S."/>
            <person name="Young N.D."/>
            <person name="Ang C.-S.A."/>
            <person name="Fernando D.W.F."/>
            <person name="Lu H.L."/>
            <person name="Taylor S.T."/>
            <person name="Ehtesham M.E.M."/>
            <person name="Najaraj S.H.N."/>
            <person name="Harsha G.H.G."/>
            <person name="Madugundu A.M."/>
            <person name="Renuse S.R."/>
            <person name="Holt D.H."/>
            <person name="Pandey A.P."/>
            <person name="Papenfuss A.P."/>
            <person name="Gasser R.B.G."/>
            <person name="Fischer K.F."/>
        </authorList>
    </citation>
    <scope>NUCLEOTIDE SEQUENCE</scope>
    <source>
        <strain evidence="13">SSS_KF_BRIS2020</strain>
    </source>
</reference>
<keyword evidence="6" id="KW-0067">ATP-binding</keyword>
<feature type="compositionally biased region" description="Polar residues" evidence="11">
    <location>
        <begin position="730"/>
        <end position="760"/>
    </location>
</feature>
<dbReference type="GO" id="GO:0007031">
    <property type="term" value="P:peroxisome organization"/>
    <property type="evidence" value="ECO:0007669"/>
    <property type="project" value="UniProtKB-KW"/>
</dbReference>
<evidence type="ECO:0000313" key="14">
    <source>
        <dbReference type="EnsemblMetazoa" id="KAF7495801.1"/>
    </source>
</evidence>
<reference evidence="15" key="1">
    <citation type="journal article" date="2020" name="PLoS Negl. Trop. Dis.">
        <title>High-quality nuclear genome for Sarcoptes scabiei-A critical resource for a neglected parasite.</title>
        <authorList>
            <person name="Korhonen P.K."/>
            <person name="Gasser R.B."/>
            <person name="Ma G."/>
            <person name="Wang T."/>
            <person name="Stroehlein A.J."/>
            <person name="Young N.D."/>
            <person name="Ang C.S."/>
            <person name="Fernando D.D."/>
            <person name="Lu H.C."/>
            <person name="Taylor S."/>
            <person name="Reynolds S.L."/>
            <person name="Mofiz E."/>
            <person name="Najaraj S.H."/>
            <person name="Gowda H."/>
            <person name="Madugundu A."/>
            <person name="Renuse S."/>
            <person name="Holt D."/>
            <person name="Pandey A."/>
            <person name="Papenfuss A.T."/>
            <person name="Fischer K."/>
        </authorList>
    </citation>
    <scope>NUCLEOTIDE SEQUENCE [LARGE SCALE GENOMIC DNA]</scope>
</reference>
<evidence type="ECO:0000313" key="15">
    <source>
        <dbReference type="Proteomes" id="UP000070412"/>
    </source>
</evidence>
<keyword evidence="5" id="KW-0378">Hydrolase</keyword>
<dbReference type="InterPro" id="IPR027417">
    <property type="entry name" value="P-loop_NTPase"/>
</dbReference>
<comment type="subcellular location">
    <subcellularLocation>
        <location evidence="1">Membrane</location>
    </subcellularLocation>
</comment>
<evidence type="ECO:0000256" key="10">
    <source>
        <dbReference type="ARBA" id="ARBA00048778"/>
    </source>
</evidence>
<evidence type="ECO:0000256" key="8">
    <source>
        <dbReference type="ARBA" id="ARBA00034811"/>
    </source>
</evidence>
<dbReference type="GO" id="GO:0005524">
    <property type="term" value="F:ATP binding"/>
    <property type="evidence" value="ECO:0007669"/>
    <property type="project" value="UniProtKB-KW"/>
</dbReference>
<dbReference type="GO" id="GO:0016020">
    <property type="term" value="C:membrane"/>
    <property type="evidence" value="ECO:0007669"/>
    <property type="project" value="UniProtKB-SubCell"/>
</dbReference>
<protein>
    <recommendedName>
        <fullName evidence="8">Peroxisomal ATPase PEX6</fullName>
    </recommendedName>
    <alternativeName>
        <fullName evidence="9">Peroxin-6</fullName>
    </alternativeName>
</protein>
<dbReference type="EnsemblMetazoa" id="SSS_8810s_mrna">
    <property type="protein sequence ID" value="KAF7495801.1"/>
    <property type="gene ID" value="SSS_8810"/>
</dbReference>
<dbReference type="InterPro" id="IPR003959">
    <property type="entry name" value="ATPase_AAA_core"/>
</dbReference>
<dbReference type="GO" id="GO:0000138">
    <property type="term" value="C:Golgi trans cisterna"/>
    <property type="evidence" value="ECO:0007669"/>
    <property type="project" value="TreeGrafter"/>
</dbReference>
<dbReference type="GO" id="GO:0005797">
    <property type="term" value="C:Golgi medial cisterna"/>
    <property type="evidence" value="ECO:0007669"/>
    <property type="project" value="TreeGrafter"/>
</dbReference>
<accession>A0A834RHB9</accession>
<dbReference type="Pfam" id="PF12722">
    <property type="entry name" value="Hid1"/>
    <property type="match status" value="1"/>
</dbReference>
<evidence type="ECO:0000256" key="9">
    <source>
        <dbReference type="ARBA" id="ARBA00034920"/>
    </source>
</evidence>